<comment type="caution">
    <text evidence="1">The sequence shown here is derived from an EMBL/GenBank/DDBJ whole genome shotgun (WGS) entry which is preliminary data.</text>
</comment>
<reference evidence="1" key="1">
    <citation type="journal article" date="2021" name="PeerJ">
        <title>Extensive microbial diversity within the chicken gut microbiome revealed by metagenomics and culture.</title>
        <authorList>
            <person name="Gilroy R."/>
            <person name="Ravi A."/>
            <person name="Getino M."/>
            <person name="Pursley I."/>
            <person name="Horton D.L."/>
            <person name="Alikhan N.F."/>
            <person name="Baker D."/>
            <person name="Gharbi K."/>
            <person name="Hall N."/>
            <person name="Watson M."/>
            <person name="Adriaenssens E.M."/>
            <person name="Foster-Nyarko E."/>
            <person name="Jarju S."/>
            <person name="Secka A."/>
            <person name="Antonio M."/>
            <person name="Oren A."/>
            <person name="Chaudhuri R.R."/>
            <person name="La Ragione R."/>
            <person name="Hildebrand F."/>
            <person name="Pallen M.J."/>
        </authorList>
    </citation>
    <scope>NUCLEOTIDE SEQUENCE</scope>
    <source>
        <strain evidence="1">ChiSjej1B19-5720</strain>
    </source>
</reference>
<evidence type="ECO:0008006" key="3">
    <source>
        <dbReference type="Google" id="ProtNLM"/>
    </source>
</evidence>
<reference evidence="1" key="2">
    <citation type="submission" date="2021-04" db="EMBL/GenBank/DDBJ databases">
        <authorList>
            <person name="Gilroy R."/>
        </authorList>
    </citation>
    <scope>NUCLEOTIDE SEQUENCE</scope>
    <source>
        <strain evidence="1">ChiSjej1B19-5720</strain>
    </source>
</reference>
<proteinExistence type="predicted"/>
<name>A0A9D2RWK1_9FIRM</name>
<dbReference type="Proteomes" id="UP000823842">
    <property type="component" value="Unassembled WGS sequence"/>
</dbReference>
<organism evidence="1 2">
    <name type="scientific">Candidatus Blautia faecavium</name>
    <dbReference type="NCBI Taxonomy" id="2838487"/>
    <lineage>
        <taxon>Bacteria</taxon>
        <taxon>Bacillati</taxon>
        <taxon>Bacillota</taxon>
        <taxon>Clostridia</taxon>
        <taxon>Lachnospirales</taxon>
        <taxon>Lachnospiraceae</taxon>
        <taxon>Blautia</taxon>
    </lineage>
</organism>
<sequence length="162" mass="18156">PSFIPDDSSEYVCSLAYSHEFFGESRTLYERLTRIGLESFLQKMIAFDLLIGNTDRHEKNFGFLRNPDTLDILGPAPLFDSGLCLQRKFLNIDGMKPFGNDRASAMKYLKSLPFDLPGPDILASIISDVYVASGLDGRIQGSINEILENREELIKYVGAPNE</sequence>
<evidence type="ECO:0000313" key="1">
    <source>
        <dbReference type="EMBL" id="HJB29428.1"/>
    </source>
</evidence>
<protein>
    <recommendedName>
        <fullName evidence="3">HipA-like C-terminal domain-containing protein</fullName>
    </recommendedName>
</protein>
<feature type="non-terminal residue" evidence="1">
    <location>
        <position position="1"/>
    </location>
</feature>
<accession>A0A9D2RWK1</accession>
<gene>
    <name evidence="1" type="ORF">IAA06_11625</name>
</gene>
<dbReference type="Gene3D" id="1.10.1070.20">
    <property type="match status" value="1"/>
</dbReference>
<dbReference type="AlphaFoldDB" id="A0A9D2RWK1"/>
<evidence type="ECO:0000313" key="2">
    <source>
        <dbReference type="Proteomes" id="UP000823842"/>
    </source>
</evidence>
<dbReference type="EMBL" id="DWYZ01000214">
    <property type="protein sequence ID" value="HJB29428.1"/>
    <property type="molecule type" value="Genomic_DNA"/>
</dbReference>